<name>A0ACC3DL64_9PEZI</name>
<comment type="caution">
    <text evidence="1">The sequence shown here is derived from an EMBL/GenBank/DDBJ whole genome shotgun (WGS) entry which is preliminary data.</text>
</comment>
<organism evidence="1 2">
    <name type="scientific">Coniosporium uncinatum</name>
    <dbReference type="NCBI Taxonomy" id="93489"/>
    <lineage>
        <taxon>Eukaryota</taxon>
        <taxon>Fungi</taxon>
        <taxon>Dikarya</taxon>
        <taxon>Ascomycota</taxon>
        <taxon>Pezizomycotina</taxon>
        <taxon>Dothideomycetes</taxon>
        <taxon>Dothideomycetes incertae sedis</taxon>
        <taxon>Coniosporium</taxon>
    </lineage>
</organism>
<dbReference type="Proteomes" id="UP001186974">
    <property type="component" value="Unassembled WGS sequence"/>
</dbReference>
<gene>
    <name evidence="1" type="ORF">LTS18_010508</name>
</gene>
<proteinExistence type="predicted"/>
<accession>A0ACC3DL64</accession>
<evidence type="ECO:0000313" key="1">
    <source>
        <dbReference type="EMBL" id="KAK3077351.1"/>
    </source>
</evidence>
<reference evidence="1" key="1">
    <citation type="submission" date="2024-09" db="EMBL/GenBank/DDBJ databases">
        <title>Black Yeasts Isolated from many extreme environments.</title>
        <authorList>
            <person name="Coleine C."/>
            <person name="Stajich J.E."/>
            <person name="Selbmann L."/>
        </authorList>
    </citation>
    <scope>NUCLEOTIDE SEQUENCE</scope>
    <source>
        <strain evidence="1">CCFEE 5737</strain>
    </source>
</reference>
<feature type="non-terminal residue" evidence="1">
    <location>
        <position position="1"/>
    </location>
</feature>
<sequence>LGRGRGQVIQPNQVEIVKGEGMPVWRGEQRSEDDDEDFGNLHVEYVVVLPDQMESGMEKEFQALWEKWRKKNGIDLEKDSGRPAPKSRGHDEL</sequence>
<protein>
    <submittedName>
        <fullName evidence="1">Uncharacterized protein</fullName>
    </submittedName>
</protein>
<evidence type="ECO:0000313" key="2">
    <source>
        <dbReference type="Proteomes" id="UP001186974"/>
    </source>
</evidence>
<keyword evidence="2" id="KW-1185">Reference proteome</keyword>
<dbReference type="EMBL" id="JAWDJW010002946">
    <property type="protein sequence ID" value="KAK3077351.1"/>
    <property type="molecule type" value="Genomic_DNA"/>
</dbReference>